<feature type="compositionally biased region" description="Basic residues" evidence="1">
    <location>
        <begin position="220"/>
        <end position="238"/>
    </location>
</feature>
<feature type="compositionally biased region" description="Basic residues" evidence="1">
    <location>
        <begin position="144"/>
        <end position="170"/>
    </location>
</feature>
<organism evidence="2 3">
    <name type="scientific">Curtobacterium pusillum</name>
    <dbReference type="NCBI Taxonomy" id="69373"/>
    <lineage>
        <taxon>Bacteria</taxon>
        <taxon>Bacillati</taxon>
        <taxon>Actinomycetota</taxon>
        <taxon>Actinomycetes</taxon>
        <taxon>Micrococcales</taxon>
        <taxon>Microbacteriaceae</taxon>
        <taxon>Curtobacterium</taxon>
    </lineage>
</organism>
<protein>
    <submittedName>
        <fullName evidence="2">Uncharacterized protein</fullName>
    </submittedName>
</protein>
<feature type="compositionally biased region" description="Basic residues" evidence="1">
    <location>
        <begin position="85"/>
        <end position="99"/>
    </location>
</feature>
<dbReference type="EMBL" id="JACGXP010000002">
    <property type="protein sequence ID" value="MBA8990073.1"/>
    <property type="molecule type" value="Genomic_DNA"/>
</dbReference>
<gene>
    <name evidence="2" type="ORF">FHW23_001319</name>
</gene>
<feature type="compositionally biased region" description="Basic and acidic residues" evidence="1">
    <location>
        <begin position="21"/>
        <end position="40"/>
    </location>
</feature>
<proteinExistence type="predicted"/>
<evidence type="ECO:0000313" key="2">
    <source>
        <dbReference type="EMBL" id="MBA8990073.1"/>
    </source>
</evidence>
<feature type="compositionally biased region" description="Basic and acidic residues" evidence="1">
    <location>
        <begin position="58"/>
        <end position="68"/>
    </location>
</feature>
<name>A0AAW3T512_9MICO</name>
<evidence type="ECO:0000256" key="1">
    <source>
        <dbReference type="SAM" id="MobiDB-lite"/>
    </source>
</evidence>
<feature type="compositionally biased region" description="Basic and acidic residues" evidence="1">
    <location>
        <begin position="185"/>
        <end position="194"/>
    </location>
</feature>
<evidence type="ECO:0000313" key="3">
    <source>
        <dbReference type="Proteomes" id="UP000590225"/>
    </source>
</evidence>
<reference evidence="2 3" key="1">
    <citation type="submission" date="2020-07" db="EMBL/GenBank/DDBJ databases">
        <title>Above-ground endophytic microbial communities from plants in different locations in the United States.</title>
        <authorList>
            <person name="Frank C."/>
        </authorList>
    </citation>
    <scope>NUCLEOTIDE SEQUENCE [LARGE SCALE GENOMIC DNA]</scope>
    <source>
        <strain evidence="2 3">WPL5_2</strain>
    </source>
</reference>
<sequence length="261" mass="28471">MLAGHDPAVRGLPHVRGTGEPAHRAARADRHGGRARRVSDGADLAVGRGGARRGRLGTGERDRRDRARGGGTPVRLRALAERSRGGGRRGDRHRLHRGGGPRPENGPLPVAPARRHRRGHRCDSRRAAPGRRPRGTAGGLVGGRLRRRTGGRGRRPGRRGRRTRGHRGRRRASDGVPGPARHRPDRPPRADALRPRPRRSGRGRDRPRDDGARRPDRTARGRTRRALPGGRRHRRPPGRRHDLGIARPAPLAPAVAACGCT</sequence>
<dbReference type="Proteomes" id="UP000590225">
    <property type="component" value="Unassembled WGS sequence"/>
</dbReference>
<feature type="region of interest" description="Disordered" evidence="1">
    <location>
        <begin position="1"/>
        <end position="248"/>
    </location>
</feature>
<comment type="caution">
    <text evidence="2">The sequence shown here is derived from an EMBL/GenBank/DDBJ whole genome shotgun (WGS) entry which is preliminary data.</text>
</comment>
<feature type="compositionally biased region" description="Basic and acidic residues" evidence="1">
    <location>
        <begin position="202"/>
        <end position="219"/>
    </location>
</feature>
<accession>A0AAW3T512</accession>
<dbReference type="AlphaFoldDB" id="A0AAW3T512"/>